<feature type="compositionally biased region" description="Basic and acidic residues" evidence="1">
    <location>
        <begin position="1"/>
        <end position="33"/>
    </location>
</feature>
<dbReference type="EMBL" id="JAADJZ010000019">
    <property type="protein sequence ID" value="KAF2868454.1"/>
    <property type="molecule type" value="Genomic_DNA"/>
</dbReference>
<feature type="compositionally biased region" description="Basic and acidic residues" evidence="1">
    <location>
        <begin position="370"/>
        <end position="386"/>
    </location>
</feature>
<evidence type="ECO:0000313" key="2">
    <source>
        <dbReference type="EMBL" id="KAF2868454.1"/>
    </source>
</evidence>
<gene>
    <name evidence="2" type="ORF">BDV95DRAFT_609935</name>
</gene>
<reference evidence="2 3" key="1">
    <citation type="submission" date="2020-01" db="EMBL/GenBank/DDBJ databases">
        <authorList>
            <consortium name="DOE Joint Genome Institute"/>
            <person name="Haridas S."/>
            <person name="Albert R."/>
            <person name="Binder M."/>
            <person name="Bloem J."/>
            <person name="Labutti K."/>
            <person name="Salamov A."/>
            <person name="Andreopoulos B."/>
            <person name="Baker S.E."/>
            <person name="Barry K."/>
            <person name="Bills G."/>
            <person name="Bluhm B.H."/>
            <person name="Cannon C."/>
            <person name="Castanera R."/>
            <person name="Culley D.E."/>
            <person name="Daum C."/>
            <person name="Ezra D."/>
            <person name="Gonzalez J.B."/>
            <person name="Henrissat B."/>
            <person name="Kuo A."/>
            <person name="Liang C."/>
            <person name="Lipzen A."/>
            <person name="Lutzoni F."/>
            <person name="Magnuson J."/>
            <person name="Mondo S."/>
            <person name="Nolan M."/>
            <person name="Ohm R."/>
            <person name="Pangilinan J."/>
            <person name="Park H.-J.H."/>
            <person name="Ramirez L."/>
            <person name="Alfaro M."/>
            <person name="Sun H."/>
            <person name="Tritt A."/>
            <person name="Yoshinaga Y."/>
            <person name="Zwiers L.-H.L."/>
            <person name="Turgeon B.G."/>
            <person name="Goodwin S.B."/>
            <person name="Spatafora J.W."/>
            <person name="Crous P.W."/>
            <person name="Grigoriev I.V."/>
        </authorList>
    </citation>
    <scope>NUCLEOTIDE SEQUENCE [LARGE SCALE GENOMIC DNA]</scope>
    <source>
        <strain evidence="2 3">CBS 611.86</strain>
    </source>
</reference>
<proteinExistence type="predicted"/>
<keyword evidence="3" id="KW-1185">Reference proteome</keyword>
<feature type="region of interest" description="Disordered" evidence="1">
    <location>
        <begin position="564"/>
        <end position="593"/>
    </location>
</feature>
<feature type="region of interest" description="Disordered" evidence="1">
    <location>
        <begin position="1"/>
        <end position="45"/>
    </location>
</feature>
<protein>
    <submittedName>
        <fullName evidence="2">Uncharacterized protein</fullName>
    </submittedName>
</protein>
<feature type="compositionally biased region" description="Basic and acidic residues" evidence="1">
    <location>
        <begin position="564"/>
        <end position="573"/>
    </location>
</feature>
<sequence>MVDAKPEVCETQRTDHNTEQEKTQAEGMTHDIDGDTTMGGSESKQVSDTAVILYRPALEIENKPPVIPRSTQSFGQQPTAVMNQLSEGTAQFSSGWHGISETPAQPVISSKDVHMSESKDPSGDEIIEVVYPRNHPAIAFTITIITTGALPQNVSELQAVLHPQIRPVLKQIDNKIRSYPLLKHLGLHDEKFLEDATAEFICIYFTKGSELQIDSAALDTARDMLRKWTKADLVLYLLGWLRIANSVICKHHKNELRPKAVEGLDQEQVTMKIRTSALRNLFYAITAASLRAGLSKVSRENCTTLFQPGDMKVLEADALPSYKFMVNLAINLEAIQATRATSLAENNLHRYQAGMRETASGFKKNPTGIPRDELEDRRKQRDEEFTQNRVMGDGGTDNLALLWNRHVHAERISSVQPWIVTSDYGIPESVRKDAVENLVVLLHLAHRSWEERTGTTLFDNSQIDQVAQLEELQCMRALHAMDGVTDTSSINAELYEDNMTDLRKEYREWADENLKCHARSMLNRQDLVLMRNGALVALAPYHPIEISSYETIWDNRNWVVAEKEDKEKGSHEPMDDEPDPVQEDKRRRTSSVKWPYLDEEPKWAFSDNQDDGDDLAMTG</sequence>
<comment type="caution">
    <text evidence="2">The sequence shown here is derived from an EMBL/GenBank/DDBJ whole genome shotgun (WGS) entry which is preliminary data.</text>
</comment>
<evidence type="ECO:0000256" key="1">
    <source>
        <dbReference type="SAM" id="MobiDB-lite"/>
    </source>
</evidence>
<dbReference type="Proteomes" id="UP000481861">
    <property type="component" value="Unassembled WGS sequence"/>
</dbReference>
<dbReference type="AlphaFoldDB" id="A0A7C8I1M3"/>
<feature type="region of interest" description="Disordered" evidence="1">
    <location>
        <begin position="360"/>
        <end position="390"/>
    </location>
</feature>
<accession>A0A7C8I1M3</accession>
<organism evidence="2 3">
    <name type="scientific">Massariosphaeria phaeospora</name>
    <dbReference type="NCBI Taxonomy" id="100035"/>
    <lineage>
        <taxon>Eukaryota</taxon>
        <taxon>Fungi</taxon>
        <taxon>Dikarya</taxon>
        <taxon>Ascomycota</taxon>
        <taxon>Pezizomycotina</taxon>
        <taxon>Dothideomycetes</taxon>
        <taxon>Pleosporomycetidae</taxon>
        <taxon>Pleosporales</taxon>
        <taxon>Pleosporales incertae sedis</taxon>
        <taxon>Massariosphaeria</taxon>
    </lineage>
</organism>
<name>A0A7C8I1M3_9PLEO</name>
<evidence type="ECO:0000313" key="3">
    <source>
        <dbReference type="Proteomes" id="UP000481861"/>
    </source>
</evidence>